<comment type="caution">
    <text evidence="1">The sequence shown here is derived from an EMBL/GenBank/DDBJ whole genome shotgun (WGS) entry which is preliminary data.</text>
</comment>
<sequence length="70" mass="7957">MLRLRPNRQSHLRPLPPHKAVRPWASGVTNFRDVTGGVYKARERIHRSVADLRLLATPPSWGRVADPNPN</sequence>
<dbReference type="EMBL" id="AAYI02000001">
    <property type="protein sequence ID" value="EDN81769.1"/>
    <property type="molecule type" value="Genomic_DNA"/>
</dbReference>
<dbReference type="AlphaFoldDB" id="A7B8Q4"/>
<dbReference type="Proteomes" id="UP000003553">
    <property type="component" value="Unassembled WGS sequence"/>
</dbReference>
<reference evidence="1" key="2">
    <citation type="submission" date="2015-05" db="EMBL/GenBank/DDBJ databases">
        <title>Draft genome sequence of Actinomyces odontolyticus (ATCC 17982).</title>
        <authorList>
            <person name="Sudarsanam P."/>
            <person name="Ley R."/>
            <person name="Guruge J."/>
            <person name="Turnbaugh P.J."/>
            <person name="Mahowald M."/>
            <person name="Liep D."/>
            <person name="Gordon J."/>
        </authorList>
    </citation>
    <scope>NUCLEOTIDE SEQUENCE</scope>
    <source>
        <strain evidence="1">ATCC 17982</strain>
    </source>
</reference>
<evidence type="ECO:0000313" key="2">
    <source>
        <dbReference type="Proteomes" id="UP000003553"/>
    </source>
</evidence>
<organism evidence="1 2">
    <name type="scientific">Schaalia dentiphila ATCC 17982</name>
    <dbReference type="NCBI Taxonomy" id="411466"/>
    <lineage>
        <taxon>Bacteria</taxon>
        <taxon>Bacillati</taxon>
        <taxon>Actinomycetota</taxon>
        <taxon>Actinomycetes</taxon>
        <taxon>Actinomycetales</taxon>
        <taxon>Actinomycetaceae</taxon>
        <taxon>Schaalia</taxon>
        <taxon>Schaalia dentiphila</taxon>
    </lineage>
</organism>
<accession>A7B8Q4</accession>
<dbReference type="AntiFam" id="ANF00029">
    <property type="entry name" value="Antisense to 16S rRNA"/>
</dbReference>
<reference evidence="1" key="1">
    <citation type="submission" date="2007-04" db="EMBL/GenBank/DDBJ databases">
        <authorList>
            <person name="Fulton L."/>
            <person name="Clifton S."/>
            <person name="Fulton B."/>
            <person name="Xu J."/>
            <person name="Minx P."/>
            <person name="Pepin K.H."/>
            <person name="Johnson M."/>
            <person name="Thiruvilangam P."/>
            <person name="Bhonagiri V."/>
            <person name="Nash W.E."/>
            <person name="Mardis E.R."/>
            <person name="Wilson R.K."/>
        </authorList>
    </citation>
    <scope>NUCLEOTIDE SEQUENCE [LARGE SCALE GENOMIC DNA]</scope>
    <source>
        <strain evidence="1">ATCC 17982</strain>
    </source>
</reference>
<keyword evidence="2" id="KW-1185">Reference proteome</keyword>
<evidence type="ECO:0000313" key="1">
    <source>
        <dbReference type="EMBL" id="EDN81769.1"/>
    </source>
</evidence>
<name>A7B8Q4_9ACTO</name>
<proteinExistence type="predicted"/>
<gene>
    <name evidence="1" type="ORF">ACTODO_00003</name>
</gene>
<dbReference type="HOGENOM" id="CLU_2748673_0_0_11"/>
<protein>
    <submittedName>
        <fullName evidence="1">Uncharacterized protein</fullName>
    </submittedName>
</protein>